<gene>
    <name evidence="1" type="ORF">JPH1_53240</name>
</gene>
<evidence type="ECO:0000313" key="1">
    <source>
        <dbReference type="EMBL" id="BBN50849.1"/>
    </source>
</evidence>
<proteinExistence type="predicted"/>
<reference evidence="1 2" key="1">
    <citation type="submission" date="2019-09" db="EMBL/GenBank/DDBJ databases">
        <title>Complete genome sequence of Mycobacterium avium subsp. hominissuis strain JP-H-1.</title>
        <authorList>
            <person name="Kinoshita Y."/>
            <person name="Niwa H."/>
            <person name="Uchida-Fujii E."/>
            <person name="Nukada T."/>
        </authorList>
    </citation>
    <scope>NUCLEOTIDE SEQUENCE [LARGE SCALE GENOMIC DNA]</scope>
    <source>
        <strain evidence="1 2">JP-H-1</strain>
        <plasmid evidence="1 2">p1-JPH1</plasmid>
    </source>
</reference>
<keyword evidence="1" id="KW-0614">Plasmid</keyword>
<dbReference type="Proteomes" id="UP000327362">
    <property type="component" value="Plasmid p1-JPH1"/>
</dbReference>
<accession>A0AAI8X2T2</accession>
<protein>
    <submittedName>
        <fullName evidence="1">Uncharacterized protein</fullName>
    </submittedName>
</protein>
<dbReference type="EMBL" id="AP020327">
    <property type="protein sequence ID" value="BBN50849.1"/>
    <property type="molecule type" value="Genomic_DNA"/>
</dbReference>
<geneLocation type="plasmid" evidence="1 2">
    <name>p1-JPH1</name>
</geneLocation>
<name>A0AAI8X2T2_MYCAV</name>
<evidence type="ECO:0000313" key="2">
    <source>
        <dbReference type="Proteomes" id="UP000327362"/>
    </source>
</evidence>
<organism evidence="1 2">
    <name type="scientific">Mycobacterium avium subsp. hominissuis</name>
    <dbReference type="NCBI Taxonomy" id="439334"/>
    <lineage>
        <taxon>Bacteria</taxon>
        <taxon>Bacillati</taxon>
        <taxon>Actinomycetota</taxon>
        <taxon>Actinomycetes</taxon>
        <taxon>Mycobacteriales</taxon>
        <taxon>Mycobacteriaceae</taxon>
        <taxon>Mycobacterium</taxon>
        <taxon>Mycobacterium avium complex (MAC)</taxon>
    </lineage>
</organism>
<dbReference type="AlphaFoldDB" id="A0AAI8X2T2"/>
<sequence length="262" mass="29488">MAIPLKALLQERRLHAYSAFIDEYVRCAKELSLPQHAPAKTQYYRWVAGHVRDLPRAYHCQVLEHMFPGWTVEELFGRRVRPDDSEPDSEFGDSTLLSAIAPSVDPTLLAGLWATAYIFEDTRRHADLSTITVTGPVLRSRNYPPAPRAEGHAAGHETDIKATLHGRHFMGQWRNTNDRYYFGSLHLVLQPGESILEGYYTGFLSDAAVLAERWRWVRVDPGTADGIDLSTLTVREPRELFDTLTAHGPFEGPIPLAAVTEP</sequence>
<dbReference type="RefSeq" id="WP_142305052.1">
    <property type="nucleotide sequence ID" value="NZ_AP020327.1"/>
</dbReference>